<keyword evidence="5" id="KW-1185">Reference proteome</keyword>
<dbReference type="OrthoDB" id="9801699at2"/>
<dbReference type="InterPro" id="IPR041854">
    <property type="entry name" value="BFD-like_2Fe2S-bd_dom_sf"/>
</dbReference>
<reference evidence="5" key="1">
    <citation type="submission" date="2016-10" db="EMBL/GenBank/DDBJ databases">
        <title>High microdiversification within the ubiquitous acI lineage of Actinobacteria.</title>
        <authorList>
            <person name="Neuenschwander S.M."/>
            <person name="Salcher M."/>
            <person name="Ghai R."/>
            <person name="Pernthaler J."/>
        </authorList>
    </citation>
    <scope>NUCLEOTIDE SEQUENCE [LARGE SCALE GENOMIC DNA]</scope>
</reference>
<keyword evidence="1" id="KW-0560">Oxidoreductase</keyword>
<dbReference type="PRINTS" id="PR00368">
    <property type="entry name" value="FADPNR"/>
</dbReference>
<accession>A0A249JYE0</accession>
<evidence type="ECO:0000313" key="4">
    <source>
        <dbReference type="EMBL" id="ASY09541.1"/>
    </source>
</evidence>
<dbReference type="PANTHER" id="PTHR42949:SF3">
    <property type="entry name" value="ANAEROBIC GLYCEROL-3-PHOSPHATE DEHYDROGENASE SUBUNIT B"/>
    <property type="match status" value="1"/>
</dbReference>
<evidence type="ECO:0000256" key="1">
    <source>
        <dbReference type="ARBA" id="ARBA00023002"/>
    </source>
</evidence>
<dbReference type="InterPro" id="IPR017224">
    <property type="entry name" value="Opine_Oxase_asu/HCN_bsu"/>
</dbReference>
<dbReference type="InterPro" id="IPR023753">
    <property type="entry name" value="FAD/NAD-binding_dom"/>
</dbReference>
<gene>
    <name evidence="4" type="ORF">B1s21122_04250</name>
</gene>
<dbReference type="Pfam" id="PF04324">
    <property type="entry name" value="Fer2_BFD"/>
    <property type="match status" value="1"/>
</dbReference>
<dbReference type="InterPro" id="IPR051691">
    <property type="entry name" value="Metab_Enz_Cyan_OpOx_G3PDH"/>
</dbReference>
<dbReference type="RefSeq" id="WP_095680853.1">
    <property type="nucleotide sequence ID" value="NZ_CP016768.2"/>
</dbReference>
<dbReference type="CDD" id="cd19946">
    <property type="entry name" value="GlpA-like_Fer2_BFD-like"/>
    <property type="match status" value="1"/>
</dbReference>
<dbReference type="KEGG" id="abam:B1s21122_04250"/>
<feature type="domain" description="FAD/NAD(P)-binding" evidence="3">
    <location>
        <begin position="3"/>
        <end position="312"/>
    </location>
</feature>
<dbReference type="EMBL" id="CP016768">
    <property type="protein sequence ID" value="ASY09541.1"/>
    <property type="molecule type" value="Genomic_DNA"/>
</dbReference>
<dbReference type="InterPro" id="IPR036188">
    <property type="entry name" value="FAD/NAD-bd_sf"/>
</dbReference>
<sequence>MHNVVIVGAGPAGLSAAIAAAAAGAPVLLIDSNPRLGGQYWRLPADNFGDQHNQHFDLDTGLLLINAVKDRKEIEIYSGAQIWSATHKDGINTLRVLHNGVEKIINTGNLILCTGAYDRALPFPGWDIPGVMTPGGVQSLLKGHGVLAGKKVVVAGSGPFLLPVAAGVIKAGGEVVELLEANKSYRWLLSPFVLLENVGKVKEAFYYIKTISQAKLRARFGQAVVAAHQGSDGNLESVDVATIGRKFKIKKIRNVKCNVAAVGWGFTADTSLAGALGCKQSVAKDGGVVVVADQDQQSSITGIFVAGEITGIGGSELSMAEGVIAGISAAKYVGCKVEVLKAHRKRRAKKQRFANALIKSYPVKAGWITWLSGQTIVCRCEEVTVDNLKYAIEELGATDSRTAKLLTRCGMGLCQGRVCGRSVVDLVAAELNISPSDTDRFSAANRPIISPIPLGVLAKGE</sequence>
<dbReference type="Proteomes" id="UP000217153">
    <property type="component" value="Chromosome"/>
</dbReference>
<dbReference type="AlphaFoldDB" id="A0A249JYE0"/>
<feature type="domain" description="BFD-like [2Fe-2S]-binding" evidence="2">
    <location>
        <begin position="376"/>
        <end position="428"/>
    </location>
</feature>
<protein>
    <submittedName>
        <fullName evidence="4">FAD/NAD(P)-binding oxidoreductase</fullName>
    </submittedName>
</protein>
<dbReference type="InterPro" id="IPR007419">
    <property type="entry name" value="BFD-like_2Fe2S-bd_dom"/>
</dbReference>
<dbReference type="PANTHER" id="PTHR42949">
    <property type="entry name" value="ANAEROBIC GLYCEROL-3-PHOSPHATE DEHYDROGENASE SUBUNIT B"/>
    <property type="match status" value="1"/>
</dbReference>
<dbReference type="Gene3D" id="3.50.50.60">
    <property type="entry name" value="FAD/NAD(P)-binding domain"/>
    <property type="match status" value="2"/>
</dbReference>
<dbReference type="SUPFAM" id="SSF51905">
    <property type="entry name" value="FAD/NAD(P)-binding domain"/>
    <property type="match status" value="1"/>
</dbReference>
<proteinExistence type="predicted"/>
<evidence type="ECO:0000259" key="2">
    <source>
        <dbReference type="Pfam" id="PF04324"/>
    </source>
</evidence>
<dbReference type="GO" id="GO:0016491">
    <property type="term" value="F:oxidoreductase activity"/>
    <property type="evidence" value="ECO:0007669"/>
    <property type="project" value="UniProtKB-KW"/>
</dbReference>
<organism evidence="4 5">
    <name type="scientific">Candidatus Nanopelagicus limnae</name>
    <dbReference type="NCBI Taxonomy" id="1884634"/>
    <lineage>
        <taxon>Bacteria</taxon>
        <taxon>Bacillati</taxon>
        <taxon>Actinomycetota</taxon>
        <taxon>Actinomycetes</taxon>
        <taxon>Candidatus Nanopelagicales</taxon>
        <taxon>Candidatus Nanopelagicaceae</taxon>
        <taxon>Candidatus Nanopelagicus</taxon>
    </lineage>
</organism>
<evidence type="ECO:0000313" key="5">
    <source>
        <dbReference type="Proteomes" id="UP000217153"/>
    </source>
</evidence>
<name>A0A249JYE0_9ACTN</name>
<dbReference type="Gene3D" id="1.10.10.1100">
    <property type="entry name" value="BFD-like [2Fe-2S]-binding domain"/>
    <property type="match status" value="1"/>
</dbReference>
<evidence type="ECO:0000259" key="3">
    <source>
        <dbReference type="Pfam" id="PF07992"/>
    </source>
</evidence>
<dbReference type="PRINTS" id="PR00469">
    <property type="entry name" value="PNDRDTASEII"/>
</dbReference>
<dbReference type="PIRSF" id="PIRSF037495">
    <property type="entry name" value="Opine_OX_OoxA/HcnB"/>
    <property type="match status" value="1"/>
</dbReference>
<dbReference type="Pfam" id="PF07992">
    <property type="entry name" value="Pyr_redox_2"/>
    <property type="match status" value="1"/>
</dbReference>